<reference evidence="2 3" key="1">
    <citation type="submission" date="2024-01" db="EMBL/GenBank/DDBJ databases">
        <title>The genomes of 5 underutilized Papilionoideae crops provide insights into root nodulation and disease resistanc.</title>
        <authorList>
            <person name="Yuan L."/>
        </authorList>
    </citation>
    <scope>NUCLEOTIDE SEQUENCE [LARGE SCALE GENOMIC DNA]</scope>
    <source>
        <strain evidence="2">ZHUSHIDOU_FW_LH</strain>
        <tissue evidence="2">Leaf</tissue>
    </source>
</reference>
<keyword evidence="1" id="KW-0175">Coiled coil</keyword>
<dbReference type="PANTHER" id="PTHR46263:SF1">
    <property type="entry name" value="ARMADILLO REPEAT-CONTAINING PROTEIN 7"/>
    <property type="match status" value="1"/>
</dbReference>
<evidence type="ECO:0000256" key="1">
    <source>
        <dbReference type="SAM" id="Coils"/>
    </source>
</evidence>
<protein>
    <submittedName>
        <fullName evidence="2">Uncharacterized protein</fullName>
    </submittedName>
</protein>
<evidence type="ECO:0000313" key="3">
    <source>
        <dbReference type="Proteomes" id="UP001372338"/>
    </source>
</evidence>
<keyword evidence="3" id="KW-1185">Reference proteome</keyword>
<dbReference type="PANTHER" id="PTHR46263">
    <property type="entry name" value="ARMADILLO REPEAT-CONTAINING PROTEIN 7"/>
    <property type="match status" value="1"/>
</dbReference>
<sequence>MKNPPPQIDSPLRGSPSSSFCGSPSSSSLFVLLPVVTFVLLPIRDSRFVVVAVTQIWICCPLLHSCSRDWSLGPDSCCGVHWSGVPEFFFFVLGTRFFFVPLRSSCFIHCSCLSRGTKEKILGNLANFAYDPYNYNFLRQLNVLELFLDYMTEPSEKLVEFGVGEICNSCAESLNGEIVALEKAEKELVEIEKERDFAIKDKEHYDGVMKNKE</sequence>
<comment type="caution">
    <text evidence="2">The sequence shown here is derived from an EMBL/GenBank/DDBJ whole genome shotgun (WGS) entry which is preliminary data.</text>
</comment>
<gene>
    <name evidence="2" type="ORF">RIF29_39613</name>
</gene>
<evidence type="ECO:0000313" key="2">
    <source>
        <dbReference type="EMBL" id="KAK7244787.1"/>
    </source>
</evidence>
<accession>A0AAN9HQW0</accession>
<dbReference type="Proteomes" id="UP001372338">
    <property type="component" value="Unassembled WGS sequence"/>
</dbReference>
<proteinExistence type="predicted"/>
<organism evidence="2 3">
    <name type="scientific">Crotalaria pallida</name>
    <name type="common">Smooth rattlebox</name>
    <name type="synonym">Crotalaria striata</name>
    <dbReference type="NCBI Taxonomy" id="3830"/>
    <lineage>
        <taxon>Eukaryota</taxon>
        <taxon>Viridiplantae</taxon>
        <taxon>Streptophyta</taxon>
        <taxon>Embryophyta</taxon>
        <taxon>Tracheophyta</taxon>
        <taxon>Spermatophyta</taxon>
        <taxon>Magnoliopsida</taxon>
        <taxon>eudicotyledons</taxon>
        <taxon>Gunneridae</taxon>
        <taxon>Pentapetalae</taxon>
        <taxon>rosids</taxon>
        <taxon>fabids</taxon>
        <taxon>Fabales</taxon>
        <taxon>Fabaceae</taxon>
        <taxon>Papilionoideae</taxon>
        <taxon>50 kb inversion clade</taxon>
        <taxon>genistoids sensu lato</taxon>
        <taxon>core genistoids</taxon>
        <taxon>Crotalarieae</taxon>
        <taxon>Crotalaria</taxon>
    </lineage>
</organism>
<dbReference type="AlphaFoldDB" id="A0AAN9HQW0"/>
<dbReference type="EMBL" id="JAYWIO010000008">
    <property type="protein sequence ID" value="KAK7244787.1"/>
    <property type="molecule type" value="Genomic_DNA"/>
</dbReference>
<feature type="coiled-coil region" evidence="1">
    <location>
        <begin position="174"/>
        <end position="201"/>
    </location>
</feature>
<dbReference type="InterPro" id="IPR042462">
    <property type="entry name" value="ARMC7"/>
</dbReference>
<name>A0AAN9HQW0_CROPI</name>